<protein>
    <recommendedName>
        <fullName evidence="6">Ankyrin repeat domain-containing protein 33B</fullName>
    </recommendedName>
</protein>
<dbReference type="Gene3D" id="1.25.40.20">
    <property type="entry name" value="Ankyrin repeat-containing domain"/>
    <property type="match status" value="1"/>
</dbReference>
<gene>
    <name evidence="4" type="ORF">KOW79_006215</name>
</gene>
<dbReference type="InterPro" id="IPR002110">
    <property type="entry name" value="Ankyrin_rpt"/>
</dbReference>
<evidence type="ECO:0008006" key="6">
    <source>
        <dbReference type="Google" id="ProtNLM"/>
    </source>
</evidence>
<dbReference type="PANTHER" id="PTHR24173:SF91">
    <property type="entry name" value="ANKYRIN REPEAT DOMAIN-CONTAINING PROTEIN 33B"/>
    <property type="match status" value="1"/>
</dbReference>
<feature type="repeat" description="ANK" evidence="3">
    <location>
        <begin position="206"/>
        <end position="238"/>
    </location>
</feature>
<dbReference type="EMBL" id="JAHKSW010000007">
    <property type="protein sequence ID" value="KAG7329993.1"/>
    <property type="molecule type" value="Genomic_DNA"/>
</dbReference>
<dbReference type="OrthoDB" id="10057496at2759"/>
<dbReference type="AlphaFoldDB" id="A0A9D3NVV8"/>
<evidence type="ECO:0000256" key="3">
    <source>
        <dbReference type="PROSITE-ProRule" id="PRU00023"/>
    </source>
</evidence>
<dbReference type="PROSITE" id="PS50297">
    <property type="entry name" value="ANK_REP_REGION"/>
    <property type="match status" value="1"/>
</dbReference>
<keyword evidence="1" id="KW-0677">Repeat</keyword>
<keyword evidence="2 3" id="KW-0040">ANK repeat</keyword>
<keyword evidence="5" id="KW-1185">Reference proteome</keyword>
<feature type="repeat" description="ANK" evidence="3">
    <location>
        <begin position="171"/>
        <end position="203"/>
    </location>
</feature>
<evidence type="ECO:0000256" key="2">
    <source>
        <dbReference type="ARBA" id="ARBA00023043"/>
    </source>
</evidence>
<dbReference type="Pfam" id="PF12796">
    <property type="entry name" value="Ank_2"/>
    <property type="match status" value="1"/>
</dbReference>
<dbReference type="SUPFAM" id="SSF48403">
    <property type="entry name" value="Ankyrin repeat"/>
    <property type="match status" value="1"/>
</dbReference>
<dbReference type="InterPro" id="IPR036770">
    <property type="entry name" value="Ankyrin_rpt-contain_sf"/>
</dbReference>
<evidence type="ECO:0000256" key="1">
    <source>
        <dbReference type="ARBA" id="ARBA00022737"/>
    </source>
</evidence>
<proteinExistence type="predicted"/>
<dbReference type="SMART" id="SM00248">
    <property type="entry name" value="ANK"/>
    <property type="match status" value="5"/>
</dbReference>
<reference evidence="4 5" key="1">
    <citation type="submission" date="2021-06" db="EMBL/GenBank/DDBJ databases">
        <title>Chromosome-level genome assembly of the red-tail catfish (Hemibagrus wyckioides).</title>
        <authorList>
            <person name="Shao F."/>
        </authorList>
    </citation>
    <scope>NUCLEOTIDE SEQUENCE [LARGE SCALE GENOMIC DNA]</scope>
    <source>
        <strain evidence="4">EC202008001</strain>
        <tissue evidence="4">Blood</tissue>
    </source>
</reference>
<accession>A0A9D3NVV8</accession>
<evidence type="ECO:0000313" key="4">
    <source>
        <dbReference type="EMBL" id="KAG7329993.1"/>
    </source>
</evidence>
<organism evidence="4 5">
    <name type="scientific">Hemibagrus wyckioides</name>
    <dbReference type="NCBI Taxonomy" id="337641"/>
    <lineage>
        <taxon>Eukaryota</taxon>
        <taxon>Metazoa</taxon>
        <taxon>Chordata</taxon>
        <taxon>Craniata</taxon>
        <taxon>Vertebrata</taxon>
        <taxon>Euteleostomi</taxon>
        <taxon>Actinopterygii</taxon>
        <taxon>Neopterygii</taxon>
        <taxon>Teleostei</taxon>
        <taxon>Ostariophysi</taxon>
        <taxon>Siluriformes</taxon>
        <taxon>Bagridae</taxon>
        <taxon>Hemibagrus</taxon>
    </lineage>
</organism>
<dbReference type="Proteomes" id="UP000824219">
    <property type="component" value="Linkage Group LG07"/>
</dbReference>
<dbReference type="PANTHER" id="PTHR24173">
    <property type="entry name" value="ANKYRIN REPEAT CONTAINING"/>
    <property type="match status" value="1"/>
</dbReference>
<sequence length="498" mass="56217">MAAGTCHIVMETSKHSSSDAEEKEDFCYAAAAAAAAAADDDYDYDNVYLVNDDDDDDVIYQEFSELDFFQLPDSKSVVSDDSFYPPDTSVTSQRSPSPEGPEPLTFFMACCNNNAIIVKIMIRQGVSKEEVREVDKNNRTGLIVACYQGYVDVVIALSQCPYVDVNWQDSEGNTALMTAAQAGHIMITNFLLNYYTGVDIELRNYHGFTAVMKAAVQGRANCVRALMMSGADIEVRDHGRKLTALEWALFTGRYETVRMMQRLMTRPCAEQFCDSFRMEWPKLSQLVYQAQEPQPCWRKVSESMCGTFNLRIRTEPLEEGVLDYMVRLTTALASPLVATACSTVCPGSPPCVGKHRPAVPDILRDNDKRAEDLKSLENYKRLFQSGRMPLVFKEQEQCGSLQVPTLPDVVLASSMTLRRNSLLPLYKICRRSVSPGLVVPKVRLCKAPPPTYTPERNRRGSKDSQYLQIPKWKYKALREEKEQGKQKEKLRLPIMMKR</sequence>
<dbReference type="PROSITE" id="PS50088">
    <property type="entry name" value="ANK_REPEAT"/>
    <property type="match status" value="2"/>
</dbReference>
<comment type="caution">
    <text evidence="4">The sequence shown here is derived from an EMBL/GenBank/DDBJ whole genome shotgun (WGS) entry which is preliminary data.</text>
</comment>
<evidence type="ECO:0000313" key="5">
    <source>
        <dbReference type="Proteomes" id="UP000824219"/>
    </source>
</evidence>
<name>A0A9D3NVV8_9TELE</name>